<dbReference type="Proteomes" id="UP000017862">
    <property type="component" value="Chromosome"/>
</dbReference>
<sequence>MTSISNSCDNATIDDPTIKIFKQIETCIKESDNHLLKLQYVKMIENDLTNMITDCKSTYREVTLDTISKSDDMSR</sequence>
<organism evidence="1 2">
    <name type="scientific">Candidatus Liberibacter americanus str. Sao Paulo</name>
    <dbReference type="NCBI Taxonomy" id="1261131"/>
    <lineage>
        <taxon>Bacteria</taxon>
        <taxon>Pseudomonadati</taxon>
        <taxon>Pseudomonadota</taxon>
        <taxon>Alphaproteobacteria</taxon>
        <taxon>Hyphomicrobiales</taxon>
        <taxon>Rhizobiaceae</taxon>
        <taxon>Liberibacter</taxon>
    </lineage>
</organism>
<name>U6B8M7_9HYPH</name>
<evidence type="ECO:0000313" key="1">
    <source>
        <dbReference type="EMBL" id="AHA28191.1"/>
    </source>
</evidence>
<proteinExistence type="predicted"/>
<accession>U6B8M7</accession>
<dbReference type="EMBL" id="CP006604">
    <property type="protein sequence ID" value="AHA28191.1"/>
    <property type="molecule type" value="Genomic_DNA"/>
</dbReference>
<dbReference type="KEGG" id="lar:lam_852"/>
<evidence type="ECO:0000313" key="2">
    <source>
        <dbReference type="Proteomes" id="UP000017862"/>
    </source>
</evidence>
<reference evidence="1 2" key="1">
    <citation type="journal article" date="2014" name="Mol. Plant Microbe Interact.">
        <title>The complete genome sequence of Candidatus Liberibacter americanus, associated with citrus Huanglongbing.</title>
        <authorList>
            <person name="Wulff N.A."/>
            <person name="Zhang S."/>
            <person name="Setubal J.C."/>
            <person name="Almeida N.F."/>
            <person name="Martins E.C."/>
            <person name="Harakava R."/>
            <person name="Kumar D."/>
            <person name="Rangel L.T."/>
            <person name="Foissac X."/>
            <person name="Bove J."/>
            <person name="Gabriel D.W."/>
        </authorList>
    </citation>
    <scope>NUCLEOTIDE SEQUENCE [LARGE SCALE GENOMIC DNA]</scope>
    <source>
        <strain evidence="1 2">Sao Paulo</strain>
    </source>
</reference>
<protein>
    <submittedName>
        <fullName evidence="1">Uncharacterized protein</fullName>
    </submittedName>
</protein>
<keyword evidence="2" id="KW-1185">Reference proteome</keyword>
<dbReference type="HOGENOM" id="CLU_2664254_0_0_5"/>
<dbReference type="AlphaFoldDB" id="U6B8M7"/>
<gene>
    <name evidence="1" type="ORF">lam_852</name>
</gene>
<dbReference type="PATRIC" id="fig|1261131.3.peg.820"/>